<dbReference type="Proteomes" id="UP000596063">
    <property type="component" value="Chromosome"/>
</dbReference>
<gene>
    <name evidence="1" type="ORF">I6N98_04800</name>
</gene>
<evidence type="ECO:0000313" key="1">
    <source>
        <dbReference type="EMBL" id="QQD19177.1"/>
    </source>
</evidence>
<sequence>MAALLGCDAQQDYSCQSVGERTPICGFQAPEDIEVTPAGGKLILSQFGGITGSSAGSLVLFDPEAEQVKPLYPAGEPLAVDGADRAPLWGSENCPGEPGQAFSPHGIHLSQRDDGVWQLLAVNHGGRESVEFFEWRAEQESLQWRGCVVMPEGGFINDTVATPGGGLLATQMFPKDNYWALLRTLMGSKRGHVWRWRPGEGVDIQPGSVGSFPNGIQISKDGRHLFLNLYTENTVRKMDRLSGEHLGDVSVEHPDNSSWLPDGRLVVASHPPEGLIPDLCSDVHSGACGSRFLLVTINPDTLEKKQVLDHSGAPMGGGTVAVELGDYWYIGSFAGNRLLRVPSL</sequence>
<dbReference type="InterPro" id="IPR051288">
    <property type="entry name" value="Serum_paraoxonase/arylesterase"/>
</dbReference>
<dbReference type="AlphaFoldDB" id="A0A7T4UR52"/>
<reference evidence="1 2" key="1">
    <citation type="submission" date="2020-12" db="EMBL/GenBank/DDBJ databases">
        <authorList>
            <person name="Shan Y."/>
        </authorList>
    </citation>
    <scope>NUCLEOTIDE SEQUENCE [LARGE SCALE GENOMIC DNA]</scope>
    <source>
        <strain evidence="2">csc3.9</strain>
    </source>
</reference>
<organism evidence="1 2">
    <name type="scientific">Spongiibacter nanhainus</name>
    <dbReference type="NCBI Taxonomy" id="2794344"/>
    <lineage>
        <taxon>Bacteria</taxon>
        <taxon>Pseudomonadati</taxon>
        <taxon>Pseudomonadota</taxon>
        <taxon>Gammaproteobacteria</taxon>
        <taxon>Cellvibrionales</taxon>
        <taxon>Spongiibacteraceae</taxon>
        <taxon>Spongiibacter</taxon>
    </lineage>
</organism>
<name>A0A7T4UR52_9GAMM</name>
<accession>A0A7T4UR52</accession>
<dbReference type="InterPro" id="IPR011042">
    <property type="entry name" value="6-blade_b-propeller_TolB-like"/>
</dbReference>
<dbReference type="PANTHER" id="PTHR11799:SF12">
    <property type="entry name" value="PARAOXONASE-RELATED"/>
    <property type="match status" value="1"/>
</dbReference>
<dbReference type="Gene3D" id="2.120.10.30">
    <property type="entry name" value="TolB, C-terminal domain"/>
    <property type="match status" value="1"/>
</dbReference>
<dbReference type="KEGG" id="snan:I6N98_04800"/>
<dbReference type="EMBL" id="CP066167">
    <property type="protein sequence ID" value="QQD19177.1"/>
    <property type="molecule type" value="Genomic_DNA"/>
</dbReference>
<dbReference type="RefSeq" id="WP_198570662.1">
    <property type="nucleotide sequence ID" value="NZ_CP066167.1"/>
</dbReference>
<protein>
    <recommendedName>
        <fullName evidence="3">SMP-30/Gluconolactonase/LRE-like region domain-containing protein</fullName>
    </recommendedName>
</protein>
<evidence type="ECO:0008006" key="3">
    <source>
        <dbReference type="Google" id="ProtNLM"/>
    </source>
</evidence>
<dbReference type="PANTHER" id="PTHR11799">
    <property type="entry name" value="PARAOXONASE"/>
    <property type="match status" value="1"/>
</dbReference>
<keyword evidence="2" id="KW-1185">Reference proteome</keyword>
<dbReference type="SUPFAM" id="SSF63829">
    <property type="entry name" value="Calcium-dependent phosphotriesterase"/>
    <property type="match status" value="1"/>
</dbReference>
<evidence type="ECO:0000313" key="2">
    <source>
        <dbReference type="Proteomes" id="UP000596063"/>
    </source>
</evidence>
<proteinExistence type="predicted"/>